<sequence length="74" mass="8581">MRFTSGAVKLVCVDEPSSNMDPEAEWRLFKNLRLVREGKTMIFVTHRFAHLTKHADLILCMREGSNWSLGRMTN</sequence>
<gene>
    <name evidence="1" type="ORF">C8F04DRAFT_1252406</name>
</gene>
<keyword evidence="2" id="KW-1185">Reference proteome</keyword>
<dbReference type="AlphaFoldDB" id="A0AAD6T9L4"/>
<reference evidence="1" key="1">
    <citation type="submission" date="2023-03" db="EMBL/GenBank/DDBJ databases">
        <title>Massive genome expansion in bonnet fungi (Mycena s.s.) driven by repeated elements and novel gene families across ecological guilds.</title>
        <authorList>
            <consortium name="Lawrence Berkeley National Laboratory"/>
            <person name="Harder C.B."/>
            <person name="Miyauchi S."/>
            <person name="Viragh M."/>
            <person name="Kuo A."/>
            <person name="Thoen E."/>
            <person name="Andreopoulos B."/>
            <person name="Lu D."/>
            <person name="Skrede I."/>
            <person name="Drula E."/>
            <person name="Henrissat B."/>
            <person name="Morin E."/>
            <person name="Kohler A."/>
            <person name="Barry K."/>
            <person name="LaButti K."/>
            <person name="Morin E."/>
            <person name="Salamov A."/>
            <person name="Lipzen A."/>
            <person name="Mereny Z."/>
            <person name="Hegedus B."/>
            <person name="Baldrian P."/>
            <person name="Stursova M."/>
            <person name="Weitz H."/>
            <person name="Taylor A."/>
            <person name="Grigoriev I.V."/>
            <person name="Nagy L.G."/>
            <person name="Martin F."/>
            <person name="Kauserud H."/>
        </authorList>
    </citation>
    <scope>NUCLEOTIDE SEQUENCE</scope>
    <source>
        <strain evidence="1">CBHHK200</strain>
    </source>
</reference>
<name>A0AAD6T9L4_9AGAR</name>
<evidence type="ECO:0000313" key="2">
    <source>
        <dbReference type="Proteomes" id="UP001218188"/>
    </source>
</evidence>
<organism evidence="1 2">
    <name type="scientific">Mycena alexandri</name>
    <dbReference type="NCBI Taxonomy" id="1745969"/>
    <lineage>
        <taxon>Eukaryota</taxon>
        <taxon>Fungi</taxon>
        <taxon>Dikarya</taxon>
        <taxon>Basidiomycota</taxon>
        <taxon>Agaricomycotina</taxon>
        <taxon>Agaricomycetes</taxon>
        <taxon>Agaricomycetidae</taxon>
        <taxon>Agaricales</taxon>
        <taxon>Marasmiineae</taxon>
        <taxon>Mycenaceae</taxon>
        <taxon>Mycena</taxon>
    </lineage>
</organism>
<evidence type="ECO:0008006" key="3">
    <source>
        <dbReference type="Google" id="ProtNLM"/>
    </source>
</evidence>
<dbReference type="InterPro" id="IPR027417">
    <property type="entry name" value="P-loop_NTPase"/>
</dbReference>
<protein>
    <recommendedName>
        <fullName evidence="3">P-loop containing nucleoside triphosphate hydrolase protein</fullName>
    </recommendedName>
</protein>
<dbReference type="EMBL" id="JARJCM010000014">
    <property type="protein sequence ID" value="KAJ7041923.1"/>
    <property type="molecule type" value="Genomic_DNA"/>
</dbReference>
<dbReference type="SUPFAM" id="SSF52540">
    <property type="entry name" value="P-loop containing nucleoside triphosphate hydrolases"/>
    <property type="match status" value="1"/>
</dbReference>
<dbReference type="Proteomes" id="UP001218188">
    <property type="component" value="Unassembled WGS sequence"/>
</dbReference>
<accession>A0AAD6T9L4</accession>
<proteinExistence type="predicted"/>
<comment type="caution">
    <text evidence="1">The sequence shown here is derived from an EMBL/GenBank/DDBJ whole genome shotgun (WGS) entry which is preliminary data.</text>
</comment>
<dbReference type="Gene3D" id="3.40.50.300">
    <property type="entry name" value="P-loop containing nucleotide triphosphate hydrolases"/>
    <property type="match status" value="1"/>
</dbReference>
<evidence type="ECO:0000313" key="1">
    <source>
        <dbReference type="EMBL" id="KAJ7041923.1"/>
    </source>
</evidence>